<dbReference type="Proteomes" id="UP000037566">
    <property type="component" value="Unassembled WGS sequence"/>
</dbReference>
<dbReference type="EMBL" id="LHUQ01000035">
    <property type="protein sequence ID" value="KON63265.1"/>
    <property type="molecule type" value="Genomic_DNA"/>
</dbReference>
<name>A0A0M0EDE6_KOMEU</name>
<dbReference type="RefSeq" id="WP_235450643.1">
    <property type="nucleotide sequence ID" value="NZ_LHUQ01000035.1"/>
</dbReference>
<organism evidence="2 3">
    <name type="scientific">Komagataeibacter europaeus</name>
    <name type="common">Gluconacetobacter europaeus</name>
    <dbReference type="NCBI Taxonomy" id="33995"/>
    <lineage>
        <taxon>Bacteria</taxon>
        <taxon>Pseudomonadati</taxon>
        <taxon>Pseudomonadota</taxon>
        <taxon>Alphaproteobacteria</taxon>
        <taxon>Acetobacterales</taxon>
        <taxon>Acetobacteraceae</taxon>
        <taxon>Komagataeibacter</taxon>
    </lineage>
</organism>
<evidence type="ECO:0000313" key="3">
    <source>
        <dbReference type="Proteomes" id="UP000037566"/>
    </source>
</evidence>
<dbReference type="AlphaFoldDB" id="A0A0M0EDE6"/>
<keyword evidence="1" id="KW-1133">Transmembrane helix</keyword>
<feature type="transmembrane region" description="Helical" evidence="1">
    <location>
        <begin position="116"/>
        <end position="135"/>
    </location>
</feature>
<dbReference type="PANTHER" id="PTHR13285">
    <property type="entry name" value="ACYLTRANSFERASE"/>
    <property type="match status" value="1"/>
</dbReference>
<feature type="transmembrane region" description="Helical" evidence="1">
    <location>
        <begin position="155"/>
        <end position="173"/>
    </location>
</feature>
<gene>
    <name evidence="2" type="primary">patA3</name>
    <name evidence="2" type="ORF">KOEU_32390</name>
</gene>
<keyword evidence="1" id="KW-0472">Membrane</keyword>
<dbReference type="PANTHER" id="PTHR13285:SF18">
    <property type="entry name" value="PROTEIN-CYSTEINE N-PALMITOYLTRANSFERASE RASP"/>
    <property type="match status" value="1"/>
</dbReference>
<evidence type="ECO:0000256" key="1">
    <source>
        <dbReference type="SAM" id="Phobius"/>
    </source>
</evidence>
<comment type="caution">
    <text evidence="2">The sequence shown here is derived from an EMBL/GenBank/DDBJ whole genome shotgun (WGS) entry which is preliminary data.</text>
</comment>
<evidence type="ECO:0000313" key="2">
    <source>
        <dbReference type="EMBL" id="KON63265.1"/>
    </source>
</evidence>
<dbReference type="STRING" id="33995.KOEU_32390"/>
<feature type="transmembrane region" description="Helical" evidence="1">
    <location>
        <begin position="193"/>
        <end position="211"/>
    </location>
</feature>
<feature type="transmembrane region" description="Helical" evidence="1">
    <location>
        <begin position="38"/>
        <end position="65"/>
    </location>
</feature>
<feature type="transmembrane region" description="Helical" evidence="1">
    <location>
        <begin position="7"/>
        <end position="26"/>
    </location>
</feature>
<accession>A0A0M0EDE6</accession>
<dbReference type="EC" id="2.3.1.-" evidence="2"/>
<sequence>MLFPTLDFALFFIAVAVILALIGGLWELKKIFLVAASYVFYACWNWHFCFLLLFSTTVSYSVGLFLPEEDSPRLRKWMVGGGIAVQLLVLAFFKYYDFFATSLNKVTRDIGWGEPVPLIEILLPVAISFFTFHGISYIVDVYRGKVTRCRRFTDMMLYMSFFPQLVAGPQAIWERSLSTRFLLIPPVFPRWIWYSPFMGSPFRYFVIFLVIRTLP</sequence>
<keyword evidence="1" id="KW-0812">Transmembrane</keyword>
<keyword evidence="2" id="KW-0808">Transferase</keyword>
<reference evidence="2" key="1">
    <citation type="submission" date="2015-08" db="EMBL/GenBank/DDBJ databases">
        <title>Draft genome sequence of Komagataeibacter europaeus CECT 8546 a cellulose producer strain from vinegar produced by the traditional method.</title>
        <authorList>
            <person name="Poehlein A."/>
            <person name="Valera M.J."/>
            <person name="Haack F.S."/>
            <person name="Mas A."/>
            <person name="Daniel R."/>
            <person name="Streit W.R."/>
            <person name="Mateo E."/>
        </authorList>
    </citation>
    <scope>NUCLEOTIDE SEQUENCE [LARGE SCALE GENOMIC DNA]</scope>
    <source>
        <strain evidence="2">CECT 8546</strain>
    </source>
</reference>
<dbReference type="GO" id="GO:0016746">
    <property type="term" value="F:acyltransferase activity"/>
    <property type="evidence" value="ECO:0007669"/>
    <property type="project" value="UniProtKB-KW"/>
</dbReference>
<dbReference type="PATRIC" id="fig|33995.3.peg.3591"/>
<feature type="transmembrane region" description="Helical" evidence="1">
    <location>
        <begin position="77"/>
        <end position="96"/>
    </location>
</feature>
<dbReference type="InterPro" id="IPR051085">
    <property type="entry name" value="MB_O-acyltransferase"/>
</dbReference>
<keyword evidence="3" id="KW-1185">Reference proteome</keyword>
<proteinExistence type="predicted"/>
<keyword evidence="2" id="KW-0012">Acyltransferase</keyword>
<protein>
    <submittedName>
        <fullName evidence="2">Peptidoglycan O-acetyltransferase</fullName>
        <ecNumber evidence="2">2.3.1.-</ecNumber>
    </submittedName>
</protein>